<dbReference type="GO" id="GO:0008310">
    <property type="term" value="F:single-stranded DNA 3'-5' DNA exonuclease activity"/>
    <property type="evidence" value="ECO:0007669"/>
    <property type="project" value="TreeGrafter"/>
</dbReference>
<keyword evidence="1" id="KW-0238">DNA-binding</keyword>
<organism evidence="5 6">
    <name type="scientific">Cervus elaphus hippelaphus</name>
    <name type="common">European red deer</name>
    <dbReference type="NCBI Taxonomy" id="46360"/>
    <lineage>
        <taxon>Eukaryota</taxon>
        <taxon>Metazoa</taxon>
        <taxon>Chordata</taxon>
        <taxon>Craniata</taxon>
        <taxon>Vertebrata</taxon>
        <taxon>Euteleostomi</taxon>
        <taxon>Mammalia</taxon>
        <taxon>Eutheria</taxon>
        <taxon>Laurasiatheria</taxon>
        <taxon>Artiodactyla</taxon>
        <taxon>Ruminantia</taxon>
        <taxon>Pecora</taxon>
        <taxon>Cervidae</taxon>
        <taxon>Cervinae</taxon>
        <taxon>Cervus</taxon>
    </lineage>
</organism>
<sequence length="423" mass="47615">MCPGVHIGDVYSMEMRAFTVKEVNEVKSNIGSERYTFSFTIRDSTTHFVNATSWGSEDYIRSLSDSFRVGECVIIENPLIQTKELEREEKFSPATPSDYKLLLSENHSTVKLCSSYEVDAKLLSLIYLPVKESCDYYSLGDIVANGHSLDGKIINILAAVRSVGEPKYFTTSDRRKGQRCEVKLYDETESSFAMICQNIFISSRVFSNVFDFCHFFFHTCSWDSESILLAQSWVPQETVIFAADVRISFDKFRNSMTATVISKTIITTNPDTPEANILLNFIRENKVMNPLDDEIDNYLKESMNLNTIVDVYTVEQLKVKALKNEGKADPFYGIVYAYISTLNIDDETTKVVRNRCSGCGYIVKEASSACTTCNKDSLEFKSVFPSFDMLIDLTDHTGTLHSCSLTGSVAEETLGCTVNNENT</sequence>
<dbReference type="OrthoDB" id="9937820at2759"/>
<evidence type="ECO:0000256" key="2">
    <source>
        <dbReference type="ARBA" id="ARBA00023254"/>
    </source>
</evidence>
<dbReference type="GO" id="GO:0003697">
    <property type="term" value="F:single-stranded DNA binding"/>
    <property type="evidence" value="ECO:0007669"/>
    <property type="project" value="TreeGrafter"/>
</dbReference>
<dbReference type="Gene3D" id="2.40.50.140">
    <property type="entry name" value="Nucleic acid-binding proteins"/>
    <property type="match status" value="3"/>
</dbReference>
<dbReference type="SUPFAM" id="SSF50249">
    <property type="entry name" value="Nucleic acid-binding proteins"/>
    <property type="match status" value="2"/>
</dbReference>
<dbReference type="InterPro" id="IPR056880">
    <property type="entry name" value="OB_MEIOB_N"/>
</dbReference>
<name>A0A212CYH1_CEREH</name>
<protein>
    <recommendedName>
        <fullName evidence="4">MEIOB-like N-terminal domain-containing protein</fullName>
    </recommendedName>
</protein>
<reference evidence="5 6" key="1">
    <citation type="journal article" date="2018" name="Mol. Genet. Genomics">
        <title>The red deer Cervus elaphus genome CerEla1.0: sequencing, annotating, genes, and chromosomes.</title>
        <authorList>
            <person name="Bana N.A."/>
            <person name="Nyiri A."/>
            <person name="Nagy J."/>
            <person name="Frank K."/>
            <person name="Nagy T."/>
            <person name="Steger V."/>
            <person name="Schiller M."/>
            <person name="Lakatos P."/>
            <person name="Sugar L."/>
            <person name="Horn P."/>
            <person name="Barta E."/>
            <person name="Orosz L."/>
        </authorList>
    </citation>
    <scope>NUCLEOTIDE SEQUENCE [LARGE SCALE GENOMIC DNA]</scope>
    <source>
        <strain evidence="5">Hungarian</strain>
    </source>
</reference>
<dbReference type="InterPro" id="IPR052469">
    <property type="entry name" value="MEIOB"/>
</dbReference>
<evidence type="ECO:0000256" key="3">
    <source>
        <dbReference type="ARBA" id="ARBA00038329"/>
    </source>
</evidence>
<accession>A0A212CYH1</accession>
<keyword evidence="6" id="KW-1185">Reference proteome</keyword>
<evidence type="ECO:0000313" key="6">
    <source>
        <dbReference type="Proteomes" id="UP000242450"/>
    </source>
</evidence>
<proteinExistence type="inferred from homology"/>
<comment type="caution">
    <text evidence="5">The sequence shown here is derived from an EMBL/GenBank/DDBJ whole genome shotgun (WGS) entry which is preliminary data.</text>
</comment>
<dbReference type="InterPro" id="IPR012340">
    <property type="entry name" value="NA-bd_OB-fold"/>
</dbReference>
<dbReference type="FunFam" id="2.40.50.140:FF:000248">
    <property type="entry name" value="Meiosis specific with OB domains"/>
    <property type="match status" value="1"/>
</dbReference>
<dbReference type="FunFam" id="2.40.50.140:FF:000239">
    <property type="entry name" value="Meiosis specific with OB domains"/>
    <property type="match status" value="1"/>
</dbReference>
<gene>
    <name evidence="5" type="ORF">Celaphus_00006767</name>
</gene>
<keyword evidence="2" id="KW-0469">Meiosis</keyword>
<dbReference type="EMBL" id="MKHE01000010">
    <property type="protein sequence ID" value="OWK11013.1"/>
    <property type="molecule type" value="Genomic_DNA"/>
</dbReference>
<dbReference type="PANTHER" id="PTHR21166:SF2">
    <property type="entry name" value="CELL DIVISION CONTROL PROTEIN 24 OB DOMAIN-CONTAINING PROTEIN-RELATED"/>
    <property type="match status" value="1"/>
</dbReference>
<dbReference type="AlphaFoldDB" id="A0A212CYH1"/>
<dbReference type="GO" id="GO:0000712">
    <property type="term" value="P:resolution of meiotic recombination intermediates"/>
    <property type="evidence" value="ECO:0007669"/>
    <property type="project" value="TreeGrafter"/>
</dbReference>
<dbReference type="Pfam" id="PF24903">
    <property type="entry name" value="OB_MEIOB_N"/>
    <property type="match status" value="1"/>
</dbReference>
<dbReference type="PANTHER" id="PTHR21166">
    <property type="entry name" value="CELL DIVISION CONTROL PROTEIN 24 OB DOMAIN-CONTAINING PROTEIN-RELATED"/>
    <property type="match status" value="1"/>
</dbReference>
<dbReference type="Proteomes" id="UP000242450">
    <property type="component" value="Chromosome 10"/>
</dbReference>
<evidence type="ECO:0000313" key="5">
    <source>
        <dbReference type="EMBL" id="OWK11013.1"/>
    </source>
</evidence>
<evidence type="ECO:0000259" key="4">
    <source>
        <dbReference type="Pfam" id="PF24903"/>
    </source>
</evidence>
<comment type="similarity">
    <text evidence="3">Belongs to the MEIOB family.</text>
</comment>
<feature type="domain" description="MEIOB-like N-terminal" evidence="4">
    <location>
        <begin position="26"/>
        <end position="131"/>
    </location>
</feature>
<evidence type="ECO:0000256" key="1">
    <source>
        <dbReference type="ARBA" id="ARBA00023125"/>
    </source>
</evidence>